<dbReference type="AlphaFoldDB" id="A0AAJ0LXJ8"/>
<comment type="caution">
    <text evidence="1">The sequence shown here is derived from an EMBL/GenBank/DDBJ whole genome shotgun (WGS) entry which is preliminary data.</text>
</comment>
<protein>
    <submittedName>
        <fullName evidence="1">Uncharacterized protein</fullName>
    </submittedName>
</protein>
<proteinExistence type="predicted"/>
<dbReference type="EMBL" id="JAWDJX010000001">
    <property type="protein sequence ID" value="KAK3059248.1"/>
    <property type="molecule type" value="Genomic_DNA"/>
</dbReference>
<sequence>MRILLASQQSALVEAISGIPDRLKTSARSGELAERVFAIPELSEMILSSLDNRTLLFGTYGASRLSWGSSKARGSCGADWGSMQSPQKISEFPSVMDIHGSQGRSTRRMATSFAGLLSREGEKSFEFLAAKPGFVGVTIGDVFDTMKQLQTEHRLCPNATTVYEHNDDGTVEVKVVLVAKFESETGAHVRARLMKLKALEKPSRFDKWYKEMVSYLKAKSKSYGLGTCVVR</sequence>
<evidence type="ECO:0000313" key="2">
    <source>
        <dbReference type="Proteomes" id="UP001271007"/>
    </source>
</evidence>
<gene>
    <name evidence="1" type="ORF">LTR09_000814</name>
</gene>
<organism evidence="1 2">
    <name type="scientific">Extremus antarcticus</name>
    <dbReference type="NCBI Taxonomy" id="702011"/>
    <lineage>
        <taxon>Eukaryota</taxon>
        <taxon>Fungi</taxon>
        <taxon>Dikarya</taxon>
        <taxon>Ascomycota</taxon>
        <taxon>Pezizomycotina</taxon>
        <taxon>Dothideomycetes</taxon>
        <taxon>Dothideomycetidae</taxon>
        <taxon>Mycosphaerellales</taxon>
        <taxon>Extremaceae</taxon>
        <taxon>Extremus</taxon>
    </lineage>
</organism>
<name>A0AAJ0LXJ8_9PEZI</name>
<evidence type="ECO:0000313" key="1">
    <source>
        <dbReference type="EMBL" id="KAK3059248.1"/>
    </source>
</evidence>
<keyword evidence="2" id="KW-1185">Reference proteome</keyword>
<reference evidence="1" key="1">
    <citation type="submission" date="2023-04" db="EMBL/GenBank/DDBJ databases">
        <title>Black Yeasts Isolated from many extreme environments.</title>
        <authorList>
            <person name="Coleine C."/>
            <person name="Stajich J.E."/>
            <person name="Selbmann L."/>
        </authorList>
    </citation>
    <scope>NUCLEOTIDE SEQUENCE</scope>
    <source>
        <strain evidence="1">CCFEE 5312</strain>
    </source>
</reference>
<dbReference type="Proteomes" id="UP001271007">
    <property type="component" value="Unassembled WGS sequence"/>
</dbReference>
<accession>A0AAJ0LXJ8</accession>